<dbReference type="AlphaFoldDB" id="A0A5C8LVE5"/>
<evidence type="ECO:0000256" key="1">
    <source>
        <dbReference type="SAM" id="SignalP"/>
    </source>
</evidence>
<dbReference type="Gene3D" id="3.40.50.150">
    <property type="entry name" value="Vaccinia Virus protein VP39"/>
    <property type="match status" value="1"/>
</dbReference>
<sequence length="274" mass="30154">MLAKVLGLTVFLLLSQSSFAATADAGISISKALQHEARTAENKKRDAARKPEQTLAFFEVTPQSTVVEVWPGSGWYTEILAPLLAEKGKLYAAHYSDKFTFLSADYMQKGRAEFKAKLASHPIYKNVTVTDFAPLADIDIAPAGSVDLVLSIRNQLYLFDGETSLKHALANFYKALKPGGVLGVVAPRLPDNMLNTDWKKTGYVPEQLWLTLAKEAGFSFEASNDMLLNPKDTADHPSGIWSLPPTMAGTEEEKARHLAIGEVNQMVLKFRKPR</sequence>
<proteinExistence type="predicted"/>
<keyword evidence="2" id="KW-0489">Methyltransferase</keyword>
<dbReference type="RefSeq" id="WP_147904757.1">
    <property type="nucleotide sequence ID" value="NZ_BAAAGC010000014.1"/>
</dbReference>
<organism evidence="2 3">
    <name type="scientific">Rheinheimera tangshanensis</name>
    <dbReference type="NCBI Taxonomy" id="400153"/>
    <lineage>
        <taxon>Bacteria</taxon>
        <taxon>Pseudomonadati</taxon>
        <taxon>Pseudomonadota</taxon>
        <taxon>Gammaproteobacteria</taxon>
        <taxon>Chromatiales</taxon>
        <taxon>Chromatiaceae</taxon>
        <taxon>Rheinheimera</taxon>
    </lineage>
</organism>
<gene>
    <name evidence="2" type="ORF">FU839_13290</name>
</gene>
<dbReference type="SUPFAM" id="SSF53335">
    <property type="entry name" value="S-adenosyl-L-methionine-dependent methyltransferases"/>
    <property type="match status" value="1"/>
</dbReference>
<evidence type="ECO:0000313" key="2">
    <source>
        <dbReference type="EMBL" id="TXK79669.1"/>
    </source>
</evidence>
<reference evidence="2 3" key="1">
    <citation type="submission" date="2019-08" db="EMBL/GenBank/DDBJ databases">
        <title>Draft genome analysis of Rheinheimera tangshanensis isolated from the roots of fresh rice plants (Oryza sativa).</title>
        <authorList>
            <person name="Yu Q."/>
            <person name="Qi Y."/>
            <person name="Zhang H."/>
            <person name="Pu J."/>
        </authorList>
    </citation>
    <scope>NUCLEOTIDE SEQUENCE [LARGE SCALE GENOMIC DNA]</scope>
    <source>
        <strain evidence="2 3">JA3-B52</strain>
    </source>
</reference>
<keyword evidence="3" id="KW-1185">Reference proteome</keyword>
<dbReference type="InterPro" id="IPR029063">
    <property type="entry name" value="SAM-dependent_MTases_sf"/>
</dbReference>
<accession>A0A5C8LVE5</accession>
<evidence type="ECO:0000313" key="3">
    <source>
        <dbReference type="Proteomes" id="UP000321814"/>
    </source>
</evidence>
<name>A0A5C8LVE5_9GAMM</name>
<feature type="chain" id="PRO_5023149199" evidence="1">
    <location>
        <begin position="21"/>
        <end position="274"/>
    </location>
</feature>
<dbReference type="GO" id="GO:0008168">
    <property type="term" value="F:methyltransferase activity"/>
    <property type="evidence" value="ECO:0007669"/>
    <property type="project" value="UniProtKB-KW"/>
</dbReference>
<dbReference type="GO" id="GO:0032259">
    <property type="term" value="P:methylation"/>
    <property type="evidence" value="ECO:0007669"/>
    <property type="project" value="UniProtKB-KW"/>
</dbReference>
<comment type="caution">
    <text evidence="2">The sequence shown here is derived from an EMBL/GenBank/DDBJ whole genome shotgun (WGS) entry which is preliminary data.</text>
</comment>
<dbReference type="PIRSF" id="PIRSF031679">
    <property type="entry name" value="Mtase_Alr7345_prd"/>
    <property type="match status" value="1"/>
</dbReference>
<protein>
    <submittedName>
        <fullName evidence="2">Class I SAM-dependent methyltransferase</fullName>
    </submittedName>
</protein>
<dbReference type="EMBL" id="VRLR01000009">
    <property type="protein sequence ID" value="TXK79669.1"/>
    <property type="molecule type" value="Genomic_DNA"/>
</dbReference>
<keyword evidence="1" id="KW-0732">Signal</keyword>
<feature type="signal peptide" evidence="1">
    <location>
        <begin position="1"/>
        <end position="20"/>
    </location>
</feature>
<dbReference type="InterPro" id="IPR016980">
    <property type="entry name" value="S-AdoMet-dep_MeTrfase_Alr7345"/>
</dbReference>
<keyword evidence="2" id="KW-0808">Transferase</keyword>
<dbReference type="OrthoDB" id="9801692at2"/>
<dbReference type="Proteomes" id="UP000321814">
    <property type="component" value="Unassembled WGS sequence"/>
</dbReference>
<dbReference type="CDD" id="cd02440">
    <property type="entry name" value="AdoMet_MTases"/>
    <property type="match status" value="1"/>
</dbReference>